<keyword evidence="2" id="KW-1185">Reference proteome</keyword>
<dbReference type="OrthoDB" id="8052806at2759"/>
<dbReference type="AlphaFoldDB" id="A0A9J6GW16"/>
<evidence type="ECO:0000313" key="1">
    <source>
        <dbReference type="EMBL" id="KAH9378428.1"/>
    </source>
</evidence>
<organism evidence="1 2">
    <name type="scientific">Haemaphysalis longicornis</name>
    <name type="common">Bush tick</name>
    <dbReference type="NCBI Taxonomy" id="44386"/>
    <lineage>
        <taxon>Eukaryota</taxon>
        <taxon>Metazoa</taxon>
        <taxon>Ecdysozoa</taxon>
        <taxon>Arthropoda</taxon>
        <taxon>Chelicerata</taxon>
        <taxon>Arachnida</taxon>
        <taxon>Acari</taxon>
        <taxon>Parasitiformes</taxon>
        <taxon>Ixodida</taxon>
        <taxon>Ixodoidea</taxon>
        <taxon>Ixodidae</taxon>
        <taxon>Haemaphysalinae</taxon>
        <taxon>Haemaphysalis</taxon>
    </lineage>
</organism>
<proteinExistence type="predicted"/>
<gene>
    <name evidence="1" type="ORF">HPB48_018106</name>
</gene>
<comment type="caution">
    <text evidence="1">The sequence shown here is derived from an EMBL/GenBank/DDBJ whole genome shotgun (WGS) entry which is preliminary data.</text>
</comment>
<sequence>MRFSLFFKSQGLLSATIIRFMQVKRFLSQPDLLRQYVETIRAFFNEGHAERVTCDKEDGKPDTHTPHHGIVRRDAVMAKHRVVFDALRHVPGDPSFNSVLLKCPKLDANLLKLLVEFQCHHVVLVADTQKSYLQ</sequence>
<dbReference type="PANTHER" id="PTHR47331">
    <property type="entry name" value="PHD-TYPE DOMAIN-CONTAINING PROTEIN"/>
    <property type="match status" value="1"/>
</dbReference>
<evidence type="ECO:0000313" key="2">
    <source>
        <dbReference type="Proteomes" id="UP000821853"/>
    </source>
</evidence>
<protein>
    <submittedName>
        <fullName evidence="1">Uncharacterized protein</fullName>
    </submittedName>
</protein>
<name>A0A9J6GW16_HAELO</name>
<accession>A0A9J6GW16</accession>
<dbReference type="EMBL" id="JABSTR010000008">
    <property type="protein sequence ID" value="KAH9378428.1"/>
    <property type="molecule type" value="Genomic_DNA"/>
</dbReference>
<dbReference type="Proteomes" id="UP000821853">
    <property type="component" value="Unassembled WGS sequence"/>
</dbReference>
<dbReference type="OMA" id="FFNEGHA"/>
<dbReference type="VEuPathDB" id="VectorBase:HLOH_052722"/>
<reference evidence="1 2" key="1">
    <citation type="journal article" date="2020" name="Cell">
        <title>Large-Scale Comparative Analyses of Tick Genomes Elucidate Their Genetic Diversity and Vector Capacities.</title>
        <authorList>
            <consortium name="Tick Genome and Microbiome Consortium (TIGMIC)"/>
            <person name="Jia N."/>
            <person name="Wang J."/>
            <person name="Shi W."/>
            <person name="Du L."/>
            <person name="Sun Y."/>
            <person name="Zhan W."/>
            <person name="Jiang J.F."/>
            <person name="Wang Q."/>
            <person name="Zhang B."/>
            <person name="Ji P."/>
            <person name="Bell-Sakyi L."/>
            <person name="Cui X.M."/>
            <person name="Yuan T.T."/>
            <person name="Jiang B.G."/>
            <person name="Yang W.F."/>
            <person name="Lam T.T."/>
            <person name="Chang Q.C."/>
            <person name="Ding S.J."/>
            <person name="Wang X.J."/>
            <person name="Zhu J.G."/>
            <person name="Ruan X.D."/>
            <person name="Zhao L."/>
            <person name="Wei J.T."/>
            <person name="Ye R.Z."/>
            <person name="Que T.C."/>
            <person name="Du C.H."/>
            <person name="Zhou Y.H."/>
            <person name="Cheng J.X."/>
            <person name="Dai P.F."/>
            <person name="Guo W.B."/>
            <person name="Han X.H."/>
            <person name="Huang E.J."/>
            <person name="Li L.F."/>
            <person name="Wei W."/>
            <person name="Gao Y.C."/>
            <person name="Liu J.Z."/>
            <person name="Shao H.Z."/>
            <person name="Wang X."/>
            <person name="Wang C.C."/>
            <person name="Yang T.C."/>
            <person name="Huo Q.B."/>
            <person name="Li W."/>
            <person name="Chen H.Y."/>
            <person name="Chen S.E."/>
            <person name="Zhou L.G."/>
            <person name="Ni X.B."/>
            <person name="Tian J.H."/>
            <person name="Sheng Y."/>
            <person name="Liu T."/>
            <person name="Pan Y.S."/>
            <person name="Xia L.Y."/>
            <person name="Li J."/>
            <person name="Zhao F."/>
            <person name="Cao W.C."/>
        </authorList>
    </citation>
    <scope>NUCLEOTIDE SEQUENCE [LARGE SCALE GENOMIC DNA]</scope>
    <source>
        <strain evidence="1">HaeL-2018</strain>
    </source>
</reference>
<dbReference type="PANTHER" id="PTHR47331:SF1">
    <property type="entry name" value="GAG-LIKE PROTEIN"/>
    <property type="match status" value="1"/>
</dbReference>